<gene>
    <name evidence="1" type="ORF">IHE45_12G028600</name>
</gene>
<reference evidence="2" key="1">
    <citation type="journal article" date="2022" name="Nat. Commun.">
        <title>Chromosome evolution and the genetic basis of agronomically important traits in greater yam.</title>
        <authorList>
            <person name="Bredeson J.V."/>
            <person name="Lyons J.B."/>
            <person name="Oniyinde I.O."/>
            <person name="Okereke N.R."/>
            <person name="Kolade O."/>
            <person name="Nnabue I."/>
            <person name="Nwadili C.O."/>
            <person name="Hribova E."/>
            <person name="Parker M."/>
            <person name="Nwogha J."/>
            <person name="Shu S."/>
            <person name="Carlson J."/>
            <person name="Kariba R."/>
            <person name="Muthemba S."/>
            <person name="Knop K."/>
            <person name="Barton G.J."/>
            <person name="Sherwood A.V."/>
            <person name="Lopez-Montes A."/>
            <person name="Asiedu R."/>
            <person name="Jamnadass R."/>
            <person name="Muchugi A."/>
            <person name="Goodstein D."/>
            <person name="Egesi C.N."/>
            <person name="Featherston J."/>
            <person name="Asfaw A."/>
            <person name="Simpson G.G."/>
            <person name="Dolezel J."/>
            <person name="Hendre P.S."/>
            <person name="Van Deynze A."/>
            <person name="Kumar P.L."/>
            <person name="Obidiegwu J.E."/>
            <person name="Bhattacharjee R."/>
            <person name="Rokhsar D.S."/>
        </authorList>
    </citation>
    <scope>NUCLEOTIDE SEQUENCE [LARGE SCALE GENOMIC DNA]</scope>
    <source>
        <strain evidence="2">cv. TDa95/00328</strain>
    </source>
</reference>
<keyword evidence="1" id="KW-0687">Ribonucleoprotein</keyword>
<sequence length="268" mass="29886">MASASSSSSFSSSPSSSSSLHLRHLSSSSSSSHPNPSSHTCKHSPAVILDFLFLILILFSSTFLIFSFLSYLFHFLSFFLPSISISISFSYPFRSLSFLLPSFSFSYLFRSLYLNAATPITFLLLLVLLLLVLVILFVALSFVAARARSRRRCGNPYCEGLKQAPELDILLQSEDDIRSFSPDAAWRAIEQLPWMGGQGGNNPDYECLRAELRRRVPPNGRAVMLCRLSCGCAVSKLVVWGSKRPRRTRELYRFCYGALVVARLVGIL</sequence>
<accession>A0ACB7V1B1</accession>
<organism evidence="1 2">
    <name type="scientific">Dioscorea alata</name>
    <name type="common">Purple yam</name>
    <dbReference type="NCBI Taxonomy" id="55571"/>
    <lineage>
        <taxon>Eukaryota</taxon>
        <taxon>Viridiplantae</taxon>
        <taxon>Streptophyta</taxon>
        <taxon>Embryophyta</taxon>
        <taxon>Tracheophyta</taxon>
        <taxon>Spermatophyta</taxon>
        <taxon>Magnoliopsida</taxon>
        <taxon>Liliopsida</taxon>
        <taxon>Dioscoreales</taxon>
        <taxon>Dioscoreaceae</taxon>
        <taxon>Dioscorea</taxon>
    </lineage>
</organism>
<dbReference type="Proteomes" id="UP000827976">
    <property type="component" value="Chromosome 12"/>
</dbReference>
<proteinExistence type="predicted"/>
<comment type="caution">
    <text evidence="1">The sequence shown here is derived from an EMBL/GenBank/DDBJ whole genome shotgun (WGS) entry which is preliminary data.</text>
</comment>
<protein>
    <submittedName>
        <fullName evidence="1">Ribosomal protein L34Ae protein</fullName>
    </submittedName>
</protein>
<keyword evidence="1" id="KW-0689">Ribosomal protein</keyword>
<evidence type="ECO:0000313" key="2">
    <source>
        <dbReference type="Proteomes" id="UP000827976"/>
    </source>
</evidence>
<keyword evidence="2" id="KW-1185">Reference proteome</keyword>
<dbReference type="EMBL" id="CM037022">
    <property type="protein sequence ID" value="KAH7666946.1"/>
    <property type="molecule type" value="Genomic_DNA"/>
</dbReference>
<name>A0ACB7V1B1_DIOAL</name>
<evidence type="ECO:0000313" key="1">
    <source>
        <dbReference type="EMBL" id="KAH7666946.1"/>
    </source>
</evidence>